<organism evidence="1 2">
    <name type="scientific">Micromonospora citrea</name>
    <dbReference type="NCBI Taxonomy" id="47855"/>
    <lineage>
        <taxon>Bacteria</taxon>
        <taxon>Bacillati</taxon>
        <taxon>Actinomycetota</taxon>
        <taxon>Actinomycetes</taxon>
        <taxon>Micromonosporales</taxon>
        <taxon>Micromonosporaceae</taxon>
        <taxon>Micromonospora</taxon>
    </lineage>
</organism>
<gene>
    <name evidence="1" type="ORF">GA0070606_6414</name>
</gene>
<name>A0A1C6W3N9_9ACTN</name>
<evidence type="ECO:0000313" key="2">
    <source>
        <dbReference type="Proteomes" id="UP000199001"/>
    </source>
</evidence>
<accession>A0A1C6W3N9</accession>
<dbReference type="Proteomes" id="UP000199001">
    <property type="component" value="Unassembled WGS sequence"/>
</dbReference>
<evidence type="ECO:0000313" key="1">
    <source>
        <dbReference type="EMBL" id="SCL73024.1"/>
    </source>
</evidence>
<proteinExistence type="predicted"/>
<dbReference type="EMBL" id="FMHZ01000002">
    <property type="protein sequence ID" value="SCL73024.1"/>
    <property type="molecule type" value="Genomic_DNA"/>
</dbReference>
<dbReference type="RefSeq" id="WP_091107026.1">
    <property type="nucleotide sequence ID" value="NZ_FMHZ01000002.1"/>
</dbReference>
<sequence>MGLIQIEGTAEVLRGLRGVAGLDLIDPSAAALGGDRYRISAYAPEELIPELQARGAQVRVMMSTGQFDAFHAEVARHLAPPPESSAPPESAGER</sequence>
<protein>
    <submittedName>
        <fullName evidence="1">Uncharacterized protein</fullName>
    </submittedName>
</protein>
<dbReference type="OrthoDB" id="9939163at2"/>
<dbReference type="STRING" id="47855.GA0070606_6414"/>
<keyword evidence="2" id="KW-1185">Reference proteome</keyword>
<dbReference type="AlphaFoldDB" id="A0A1C6W3N9"/>
<reference evidence="2" key="1">
    <citation type="submission" date="2016-06" db="EMBL/GenBank/DDBJ databases">
        <authorList>
            <person name="Varghese N."/>
            <person name="Submissions Spin"/>
        </authorList>
    </citation>
    <scope>NUCLEOTIDE SEQUENCE [LARGE SCALE GENOMIC DNA]</scope>
    <source>
        <strain evidence="2">DSM 43903</strain>
    </source>
</reference>